<reference evidence="1 2" key="1">
    <citation type="submission" date="2024-09" db="EMBL/GenBank/DDBJ databases">
        <authorList>
            <person name="Sun Q."/>
            <person name="Mori K."/>
        </authorList>
    </citation>
    <scope>NUCLEOTIDE SEQUENCE [LARGE SCALE GENOMIC DNA]</scope>
    <source>
        <strain evidence="1 2">JCM 11411</strain>
    </source>
</reference>
<proteinExistence type="predicted"/>
<name>A0ABV5X8R3_9NOCA</name>
<evidence type="ECO:0008006" key="3">
    <source>
        <dbReference type="Google" id="ProtNLM"/>
    </source>
</evidence>
<evidence type="ECO:0000313" key="2">
    <source>
        <dbReference type="Proteomes" id="UP001589587"/>
    </source>
</evidence>
<keyword evidence="2" id="KW-1185">Reference proteome</keyword>
<organism evidence="1 2">
    <name type="scientific">Rhodococcus baikonurensis</name>
    <dbReference type="NCBI Taxonomy" id="172041"/>
    <lineage>
        <taxon>Bacteria</taxon>
        <taxon>Bacillati</taxon>
        <taxon>Actinomycetota</taxon>
        <taxon>Actinomycetes</taxon>
        <taxon>Mycobacteriales</taxon>
        <taxon>Nocardiaceae</taxon>
        <taxon>Rhodococcus</taxon>
        <taxon>Rhodococcus erythropolis group</taxon>
    </lineage>
</organism>
<dbReference type="EMBL" id="JBHMAS010000004">
    <property type="protein sequence ID" value="MFB9778850.1"/>
    <property type="molecule type" value="Genomic_DNA"/>
</dbReference>
<sequence>MPEPFIIIEDLRPYLPGLPDEELQRWIEDAVGIAAQLAPCIERASFAHRAALKAILRSAIRYNASTGNGGVTQMSAGPFQQTIDARQAQSGILFSPAQVRQLEAMCKSKVPIQGAYSVPLGLPETLNG</sequence>
<gene>
    <name evidence="1" type="ORF">ACFFQ6_04105</name>
</gene>
<dbReference type="RefSeq" id="WP_378373951.1">
    <property type="nucleotide sequence ID" value="NZ_JBHMAS010000004.1"/>
</dbReference>
<dbReference type="Proteomes" id="UP001589587">
    <property type="component" value="Unassembled WGS sequence"/>
</dbReference>
<comment type="caution">
    <text evidence="1">The sequence shown here is derived from an EMBL/GenBank/DDBJ whole genome shotgun (WGS) entry which is preliminary data.</text>
</comment>
<protein>
    <recommendedName>
        <fullName evidence="3">Head-to-tail adaptor</fullName>
    </recommendedName>
</protein>
<evidence type="ECO:0000313" key="1">
    <source>
        <dbReference type="EMBL" id="MFB9778850.1"/>
    </source>
</evidence>
<accession>A0ABV5X8R3</accession>